<keyword evidence="4" id="KW-0804">Transcription</keyword>
<dbReference type="EMBL" id="DRMJ01000128">
    <property type="protein sequence ID" value="HHL42490.1"/>
    <property type="molecule type" value="Genomic_DNA"/>
</dbReference>
<dbReference type="CDD" id="cd06171">
    <property type="entry name" value="Sigma70_r4"/>
    <property type="match status" value="1"/>
</dbReference>
<comment type="caution">
    <text evidence="7">The sequence shown here is derived from an EMBL/GenBank/DDBJ whole genome shotgun (WGS) entry which is preliminary data.</text>
</comment>
<dbReference type="InterPro" id="IPR039425">
    <property type="entry name" value="RNA_pol_sigma-70-like"/>
</dbReference>
<dbReference type="SUPFAM" id="SSF88659">
    <property type="entry name" value="Sigma3 and sigma4 domains of RNA polymerase sigma factors"/>
    <property type="match status" value="1"/>
</dbReference>
<dbReference type="GO" id="GO:0006352">
    <property type="term" value="P:DNA-templated transcription initiation"/>
    <property type="evidence" value="ECO:0007669"/>
    <property type="project" value="InterPro"/>
</dbReference>
<dbReference type="PANTHER" id="PTHR43133">
    <property type="entry name" value="RNA POLYMERASE ECF-TYPE SIGMA FACTO"/>
    <property type="match status" value="1"/>
</dbReference>
<keyword evidence="2" id="KW-0805">Transcription regulation</keyword>
<evidence type="ECO:0000313" key="7">
    <source>
        <dbReference type="EMBL" id="HHL42490.1"/>
    </source>
</evidence>
<protein>
    <submittedName>
        <fullName evidence="7">RNA polymerase sigma factor</fullName>
    </submittedName>
</protein>
<organism evidence="7">
    <name type="scientific">Hellea balneolensis</name>
    <dbReference type="NCBI Taxonomy" id="287478"/>
    <lineage>
        <taxon>Bacteria</taxon>
        <taxon>Pseudomonadati</taxon>
        <taxon>Pseudomonadota</taxon>
        <taxon>Alphaproteobacteria</taxon>
        <taxon>Maricaulales</taxon>
        <taxon>Robiginitomaculaceae</taxon>
        <taxon>Hellea</taxon>
    </lineage>
</organism>
<feature type="domain" description="RNA polymerase sigma factor 70 region 4 type 2" evidence="6">
    <location>
        <begin position="117"/>
        <end position="168"/>
    </location>
</feature>
<dbReference type="InterPro" id="IPR013325">
    <property type="entry name" value="RNA_pol_sigma_r2"/>
</dbReference>
<evidence type="ECO:0000259" key="6">
    <source>
        <dbReference type="Pfam" id="PF08281"/>
    </source>
</evidence>
<dbReference type="Gene3D" id="1.10.10.10">
    <property type="entry name" value="Winged helix-like DNA-binding domain superfamily/Winged helix DNA-binding domain"/>
    <property type="match status" value="1"/>
</dbReference>
<dbReference type="Proteomes" id="UP000885830">
    <property type="component" value="Unassembled WGS sequence"/>
</dbReference>
<dbReference type="AlphaFoldDB" id="A0A7C5LUE8"/>
<evidence type="ECO:0000256" key="3">
    <source>
        <dbReference type="ARBA" id="ARBA00023082"/>
    </source>
</evidence>
<comment type="similarity">
    <text evidence="1">Belongs to the sigma-70 factor family. ECF subfamily.</text>
</comment>
<dbReference type="Pfam" id="PF08281">
    <property type="entry name" value="Sigma70_r4_2"/>
    <property type="match status" value="1"/>
</dbReference>
<dbReference type="GO" id="GO:0016987">
    <property type="term" value="F:sigma factor activity"/>
    <property type="evidence" value="ECO:0007669"/>
    <property type="project" value="UniProtKB-KW"/>
</dbReference>
<dbReference type="InterPro" id="IPR007627">
    <property type="entry name" value="RNA_pol_sigma70_r2"/>
</dbReference>
<evidence type="ECO:0000256" key="4">
    <source>
        <dbReference type="ARBA" id="ARBA00023163"/>
    </source>
</evidence>
<sequence length="175" mass="19811">MSEEQRKKLVALYLEQRAALLRFLCARLRNPELAEDVLQDLYLKISGANLSTDIGNPSGFLFRMASNLALDHIRKTKRTQIRDQAWSDLNSERAGNDFKTDTPEADAALIAKERLAALKNRLQSLSPKAREAFERHKFQEQSYQQIADEMGISIGTVGKHMGKALKHIMNDRGDV</sequence>
<feature type="domain" description="RNA polymerase sigma-70 region 2" evidence="5">
    <location>
        <begin position="15"/>
        <end position="79"/>
    </location>
</feature>
<dbReference type="InterPro" id="IPR014284">
    <property type="entry name" value="RNA_pol_sigma-70_dom"/>
</dbReference>
<dbReference type="Pfam" id="PF04542">
    <property type="entry name" value="Sigma70_r2"/>
    <property type="match status" value="1"/>
</dbReference>
<dbReference type="SUPFAM" id="SSF88946">
    <property type="entry name" value="Sigma2 domain of RNA polymerase sigma factors"/>
    <property type="match status" value="1"/>
</dbReference>
<evidence type="ECO:0000259" key="5">
    <source>
        <dbReference type="Pfam" id="PF04542"/>
    </source>
</evidence>
<reference evidence="7" key="1">
    <citation type="journal article" date="2020" name="mSystems">
        <title>Genome- and Community-Level Interaction Insights into Carbon Utilization and Element Cycling Functions of Hydrothermarchaeota in Hydrothermal Sediment.</title>
        <authorList>
            <person name="Zhou Z."/>
            <person name="Liu Y."/>
            <person name="Xu W."/>
            <person name="Pan J."/>
            <person name="Luo Z.H."/>
            <person name="Li M."/>
        </authorList>
    </citation>
    <scope>NUCLEOTIDE SEQUENCE [LARGE SCALE GENOMIC DNA]</scope>
    <source>
        <strain evidence="7">HyVt-485</strain>
    </source>
</reference>
<dbReference type="InterPro" id="IPR013249">
    <property type="entry name" value="RNA_pol_sigma70_r4_t2"/>
</dbReference>
<dbReference type="InterPro" id="IPR036388">
    <property type="entry name" value="WH-like_DNA-bd_sf"/>
</dbReference>
<keyword evidence="3" id="KW-0731">Sigma factor</keyword>
<gene>
    <name evidence="7" type="ORF">ENJ42_02635</name>
</gene>
<evidence type="ECO:0000256" key="1">
    <source>
        <dbReference type="ARBA" id="ARBA00010641"/>
    </source>
</evidence>
<dbReference type="GO" id="GO:0003677">
    <property type="term" value="F:DNA binding"/>
    <property type="evidence" value="ECO:0007669"/>
    <property type="project" value="InterPro"/>
</dbReference>
<dbReference type="PANTHER" id="PTHR43133:SF63">
    <property type="entry name" value="RNA POLYMERASE SIGMA FACTOR FECI-RELATED"/>
    <property type="match status" value="1"/>
</dbReference>
<accession>A0A7C5LUE8</accession>
<dbReference type="NCBIfam" id="TIGR02937">
    <property type="entry name" value="sigma70-ECF"/>
    <property type="match status" value="1"/>
</dbReference>
<proteinExistence type="inferred from homology"/>
<evidence type="ECO:0000256" key="2">
    <source>
        <dbReference type="ARBA" id="ARBA00023015"/>
    </source>
</evidence>
<dbReference type="Gene3D" id="1.10.1740.10">
    <property type="match status" value="1"/>
</dbReference>
<name>A0A7C5LUE8_9PROT</name>
<dbReference type="InterPro" id="IPR013324">
    <property type="entry name" value="RNA_pol_sigma_r3/r4-like"/>
</dbReference>